<reference evidence="2 3" key="1">
    <citation type="submission" date="2024-04" db="EMBL/GenBank/DDBJ databases">
        <authorList>
            <consortium name="Genoscope - CEA"/>
            <person name="William W."/>
        </authorList>
    </citation>
    <scope>NUCLEOTIDE SEQUENCE [LARGE SCALE GENOMIC DNA]</scope>
</reference>
<sequence>MSCSEDFFTQFTPLTREGRPVRDDDGLLVFVRRTDGEYVSFHDSQIHMEGLDSYIKNDIMTKARNAVESSSVDQYGLHDTNSDHDINPANSIMLHPQLHQNCQVLQTNVQCSPMQVISPHVMHTQHNVLQLQQQSHHHSSTLLQQNQLQLQHLKNPSQQLCAATTGPQAQTHQQHAVHRRADGEHNLTEHALNKTDDAPSTMIIPPDYMSCTTESTIVQTSANTTPAPMYTKPGVIGGRENVVKSEQVHNCIMGESQETLRGCNPPPISGATKTTQPPQDVVWMNIKTPEARMRDKIATQNLIKIVTRPDTQAKLADKSTKKKVVWQEIGEEMGRLGFIFENPGDKCSQKWRNIERGYKDYVMRRSMPDTGTKREPELYNLLTQVLKGKHVYESVPASSGEGEEDGPSNQDLIDEFVDMAPSPREVGGTESVTPNAGDCQGQISPVTMSASQLTGPDICIPKDTDLSDSPSSSRNEHYGSFAQVLAEVKLQRSHMSKMESVLLTVQQLLEEQKRDREAMHVESRERFAELKALIENNQKEKMKFMNDFLKTIQFGKGGKRKRIHVDGLDNCSDK</sequence>
<proteinExistence type="predicted"/>
<dbReference type="Gene3D" id="1.10.10.60">
    <property type="entry name" value="Homeodomain-like"/>
    <property type="match status" value="1"/>
</dbReference>
<evidence type="ECO:0000313" key="3">
    <source>
        <dbReference type="Proteomes" id="UP001497497"/>
    </source>
</evidence>
<evidence type="ECO:0000259" key="1">
    <source>
        <dbReference type="Pfam" id="PF13837"/>
    </source>
</evidence>
<organism evidence="2 3">
    <name type="scientific">Lymnaea stagnalis</name>
    <name type="common">Great pond snail</name>
    <name type="synonym">Helix stagnalis</name>
    <dbReference type="NCBI Taxonomy" id="6523"/>
    <lineage>
        <taxon>Eukaryota</taxon>
        <taxon>Metazoa</taxon>
        <taxon>Spiralia</taxon>
        <taxon>Lophotrochozoa</taxon>
        <taxon>Mollusca</taxon>
        <taxon>Gastropoda</taxon>
        <taxon>Heterobranchia</taxon>
        <taxon>Euthyneura</taxon>
        <taxon>Panpulmonata</taxon>
        <taxon>Hygrophila</taxon>
        <taxon>Lymnaeoidea</taxon>
        <taxon>Lymnaeidae</taxon>
        <taxon>Lymnaea</taxon>
    </lineage>
</organism>
<feature type="domain" description="Myb/SANT-like DNA-binding" evidence="1">
    <location>
        <begin position="298"/>
        <end position="365"/>
    </location>
</feature>
<keyword evidence="3" id="KW-1185">Reference proteome</keyword>
<dbReference type="Pfam" id="PF13837">
    <property type="entry name" value="Myb_DNA-bind_4"/>
    <property type="match status" value="1"/>
</dbReference>
<dbReference type="AlphaFoldDB" id="A0AAV2HR25"/>
<dbReference type="EMBL" id="CAXITT010000233">
    <property type="protein sequence ID" value="CAL1536570.1"/>
    <property type="molecule type" value="Genomic_DNA"/>
</dbReference>
<protein>
    <recommendedName>
        <fullName evidence="1">Myb/SANT-like DNA-binding domain-containing protein</fullName>
    </recommendedName>
</protein>
<comment type="caution">
    <text evidence="2">The sequence shown here is derived from an EMBL/GenBank/DDBJ whole genome shotgun (WGS) entry which is preliminary data.</text>
</comment>
<dbReference type="Proteomes" id="UP001497497">
    <property type="component" value="Unassembled WGS sequence"/>
</dbReference>
<name>A0AAV2HR25_LYMST</name>
<dbReference type="InterPro" id="IPR044822">
    <property type="entry name" value="Myb_DNA-bind_4"/>
</dbReference>
<evidence type="ECO:0000313" key="2">
    <source>
        <dbReference type="EMBL" id="CAL1536570.1"/>
    </source>
</evidence>
<gene>
    <name evidence="2" type="ORF">GSLYS_00010483001</name>
</gene>
<accession>A0AAV2HR25</accession>